<sequence length="224" mass="25758">MPSSLSVSDRRGYEISQPNHKQRSRESDLLFIAQKKEIHKRTDGHEDLQILSRRDMIHSTTAIRRAETDCQGKDGGTDWMFYWFLLVYSLRWSLCSSQSLQVDYGPVTAALLFELIDVQPTAANGSLVNEVPRSGLTPFSDLRPTTSDSLVNELWFTSPSFSLTTELFAVLTKQWIHQYMTVSSGTPRDRCRVRQFRYMGLQQWRVGFITGLLPIFMSTLFCIF</sequence>
<organism evidence="4 5">
    <name type="scientific">Armillaria borealis</name>
    <dbReference type="NCBI Taxonomy" id="47425"/>
    <lineage>
        <taxon>Eukaryota</taxon>
        <taxon>Fungi</taxon>
        <taxon>Dikarya</taxon>
        <taxon>Basidiomycota</taxon>
        <taxon>Agaricomycotina</taxon>
        <taxon>Agaricomycetes</taxon>
        <taxon>Agaricomycetidae</taxon>
        <taxon>Agaricales</taxon>
        <taxon>Marasmiineae</taxon>
        <taxon>Physalacriaceae</taxon>
        <taxon>Armillaria</taxon>
    </lineage>
</organism>
<name>A0AA39J164_9AGAR</name>
<dbReference type="Pfam" id="PF20153">
    <property type="entry name" value="DUF6535"/>
    <property type="match status" value="1"/>
</dbReference>
<dbReference type="EMBL" id="JAUEPT010000082">
    <property type="protein sequence ID" value="KAK0433362.1"/>
    <property type="molecule type" value="Genomic_DNA"/>
</dbReference>
<reference evidence="4" key="1">
    <citation type="submission" date="2023-06" db="EMBL/GenBank/DDBJ databases">
        <authorList>
            <consortium name="Lawrence Berkeley National Laboratory"/>
            <person name="Ahrendt S."/>
            <person name="Sahu N."/>
            <person name="Indic B."/>
            <person name="Wong-Bajracharya J."/>
            <person name="Merenyi Z."/>
            <person name="Ke H.-M."/>
            <person name="Monk M."/>
            <person name="Kocsube S."/>
            <person name="Drula E."/>
            <person name="Lipzen A."/>
            <person name="Balint B."/>
            <person name="Henrissat B."/>
            <person name="Andreopoulos B."/>
            <person name="Martin F.M."/>
            <person name="Harder C.B."/>
            <person name="Rigling D."/>
            <person name="Ford K.L."/>
            <person name="Foster G.D."/>
            <person name="Pangilinan J."/>
            <person name="Papanicolaou A."/>
            <person name="Barry K."/>
            <person name="LaButti K."/>
            <person name="Viragh M."/>
            <person name="Koriabine M."/>
            <person name="Yan M."/>
            <person name="Riley R."/>
            <person name="Champramary S."/>
            <person name="Plett K.L."/>
            <person name="Tsai I.J."/>
            <person name="Slot J."/>
            <person name="Sipos G."/>
            <person name="Plett J."/>
            <person name="Nagy L.G."/>
            <person name="Grigoriev I.V."/>
        </authorList>
    </citation>
    <scope>NUCLEOTIDE SEQUENCE</scope>
    <source>
        <strain evidence="4">FPL87.14</strain>
    </source>
</reference>
<proteinExistence type="predicted"/>
<dbReference type="Proteomes" id="UP001175226">
    <property type="component" value="Unassembled WGS sequence"/>
</dbReference>
<keyword evidence="5" id="KW-1185">Reference proteome</keyword>
<feature type="domain" description="DUF6535" evidence="3">
    <location>
        <begin position="96"/>
        <end position="219"/>
    </location>
</feature>
<protein>
    <recommendedName>
        <fullName evidence="3">DUF6535 domain-containing protein</fullName>
    </recommendedName>
</protein>
<feature type="region of interest" description="Disordered" evidence="1">
    <location>
        <begin position="1"/>
        <end position="25"/>
    </location>
</feature>
<evidence type="ECO:0000256" key="2">
    <source>
        <dbReference type="SAM" id="Phobius"/>
    </source>
</evidence>
<evidence type="ECO:0000313" key="4">
    <source>
        <dbReference type="EMBL" id="KAK0433362.1"/>
    </source>
</evidence>
<dbReference type="InterPro" id="IPR045338">
    <property type="entry name" value="DUF6535"/>
</dbReference>
<evidence type="ECO:0000259" key="3">
    <source>
        <dbReference type="Pfam" id="PF20153"/>
    </source>
</evidence>
<evidence type="ECO:0000256" key="1">
    <source>
        <dbReference type="SAM" id="MobiDB-lite"/>
    </source>
</evidence>
<comment type="caution">
    <text evidence="4">The sequence shown here is derived from an EMBL/GenBank/DDBJ whole genome shotgun (WGS) entry which is preliminary data.</text>
</comment>
<gene>
    <name evidence="4" type="ORF">EV421DRAFT_1997677</name>
</gene>
<dbReference type="AlphaFoldDB" id="A0AA39J164"/>
<keyword evidence="2" id="KW-0812">Transmembrane</keyword>
<feature type="transmembrane region" description="Helical" evidence="2">
    <location>
        <begin position="204"/>
        <end position="223"/>
    </location>
</feature>
<evidence type="ECO:0000313" key="5">
    <source>
        <dbReference type="Proteomes" id="UP001175226"/>
    </source>
</evidence>
<accession>A0AA39J164</accession>
<keyword evidence="2" id="KW-0472">Membrane</keyword>
<keyword evidence="2" id="KW-1133">Transmembrane helix</keyword>